<feature type="compositionally biased region" description="Basic and acidic residues" evidence="2">
    <location>
        <begin position="334"/>
        <end position="349"/>
    </location>
</feature>
<dbReference type="AlphaFoldDB" id="A0A0C9XKK6"/>
<organism evidence="4 5">
    <name type="scientific">Laccaria amethystina LaAM-08-1</name>
    <dbReference type="NCBI Taxonomy" id="1095629"/>
    <lineage>
        <taxon>Eukaryota</taxon>
        <taxon>Fungi</taxon>
        <taxon>Dikarya</taxon>
        <taxon>Basidiomycota</taxon>
        <taxon>Agaricomycotina</taxon>
        <taxon>Agaricomycetes</taxon>
        <taxon>Agaricomycetidae</taxon>
        <taxon>Agaricales</taxon>
        <taxon>Agaricineae</taxon>
        <taxon>Hydnangiaceae</taxon>
        <taxon>Laccaria</taxon>
    </lineage>
</organism>
<proteinExistence type="predicted"/>
<dbReference type="GO" id="GO:0005524">
    <property type="term" value="F:ATP binding"/>
    <property type="evidence" value="ECO:0007669"/>
    <property type="project" value="UniProtKB-UniRule"/>
</dbReference>
<dbReference type="InterPro" id="IPR000719">
    <property type="entry name" value="Prot_kinase_dom"/>
</dbReference>
<dbReference type="STRING" id="1095629.A0A0C9XKK6"/>
<evidence type="ECO:0000259" key="3">
    <source>
        <dbReference type="PROSITE" id="PS50011"/>
    </source>
</evidence>
<dbReference type="GO" id="GO:0004672">
    <property type="term" value="F:protein kinase activity"/>
    <property type="evidence" value="ECO:0007669"/>
    <property type="project" value="InterPro"/>
</dbReference>
<dbReference type="PANTHER" id="PTHR37171:SF1">
    <property type="entry name" value="SERINE_THREONINE-PROTEIN KINASE YRZF-RELATED"/>
    <property type="match status" value="1"/>
</dbReference>
<dbReference type="PROSITE" id="PS50011">
    <property type="entry name" value="PROTEIN_KINASE_DOM"/>
    <property type="match status" value="1"/>
</dbReference>
<keyword evidence="1" id="KW-0067">ATP-binding</keyword>
<feature type="binding site" evidence="1">
    <location>
        <position position="593"/>
    </location>
    <ligand>
        <name>ATP</name>
        <dbReference type="ChEBI" id="CHEBI:30616"/>
    </ligand>
</feature>
<feature type="region of interest" description="Disordered" evidence="2">
    <location>
        <begin position="263"/>
        <end position="349"/>
    </location>
</feature>
<name>A0A0C9XKK6_9AGAR</name>
<reference evidence="5" key="2">
    <citation type="submission" date="2015-01" db="EMBL/GenBank/DDBJ databases">
        <title>Evolutionary Origins and Diversification of the Mycorrhizal Mutualists.</title>
        <authorList>
            <consortium name="DOE Joint Genome Institute"/>
            <consortium name="Mycorrhizal Genomics Consortium"/>
            <person name="Kohler A."/>
            <person name="Kuo A."/>
            <person name="Nagy L.G."/>
            <person name="Floudas D."/>
            <person name="Copeland A."/>
            <person name="Barry K.W."/>
            <person name="Cichocki N."/>
            <person name="Veneault-Fourrey C."/>
            <person name="LaButti K."/>
            <person name="Lindquist E.A."/>
            <person name="Lipzen A."/>
            <person name="Lundell T."/>
            <person name="Morin E."/>
            <person name="Murat C."/>
            <person name="Riley R."/>
            <person name="Ohm R."/>
            <person name="Sun H."/>
            <person name="Tunlid A."/>
            <person name="Henrissat B."/>
            <person name="Grigoriev I.V."/>
            <person name="Hibbett D.S."/>
            <person name="Martin F."/>
        </authorList>
    </citation>
    <scope>NUCLEOTIDE SEQUENCE [LARGE SCALE GENOMIC DNA]</scope>
    <source>
        <strain evidence="5">LaAM-08-1</strain>
    </source>
</reference>
<sequence>MASTNATNASSPIDLKELDDLFSWNPPRLVLDPRVDNKTPSISTRPPAYFDRHFSTKLALKRVVHLPSLVEDIAKTVDSTLDAAKHTLPEVSVGDFYTTKERKKAVRQAERFVRDEAGVSEFYAQTTGTFCPVVASTLALHPTAPSWMALIRWTRAVSSSSHAIMDAELTLYAADDAEDAELREEIMKTIEGGRHRILEAMRRTGSPLMAYEFKSLSAGPVEVMTAVPDLDEFQWTYCESPEHPCSNPEHQKMRNTVEAIVSGPDALHPPWNLPVPESSSKEKVQITQTTQASPSFSQEEPGTSSVPEPAGSKKRKRTQGSEMSEKQKGKRRQKADVDSRAHSGHHDVSAHDLVQQAWVKATKVDTSLMVLHSGNHELIGVRHRESQTLFVSDPIEPHKCTNPGYGKLHVGIGIASIIDMFDRKQQQSPHADSGGEGPGGGSGGGGPGAGGPSTGGGNLVRGKGGKGKGGRGRGAKKRTTGGLGGGGNPIEDELAIKEMIYSASKCHTLHMFLKYDVYDSPVPASFIRSLPLPMPQNCPSSLFSPDNHTHGLDECMMVIVTSEIGQGATGVALRGTLKPENMEGAGALDVVVKLAFDNGQRDSLKEEYKLYLHLRAKEVQQGITPIIGFFDDNADGSACALVMLYAGVPISDLGRNLTATECQVALSTLESIHSAGVLHDDIRPNNVLIGDSGVTVIDFGNSTQCSSKKAKGKEYAYLQSILQGLAGESQ</sequence>
<gene>
    <name evidence="4" type="ORF">K443DRAFT_541382</name>
</gene>
<feature type="compositionally biased region" description="Gly residues" evidence="2">
    <location>
        <begin position="434"/>
        <end position="459"/>
    </location>
</feature>
<dbReference type="InterPro" id="IPR017441">
    <property type="entry name" value="Protein_kinase_ATP_BS"/>
</dbReference>
<dbReference type="HOGENOM" id="CLU_004236_0_0_1"/>
<dbReference type="Pfam" id="PF00069">
    <property type="entry name" value="Pkinase"/>
    <property type="match status" value="1"/>
</dbReference>
<dbReference type="SUPFAM" id="SSF56112">
    <property type="entry name" value="Protein kinase-like (PK-like)"/>
    <property type="match status" value="1"/>
</dbReference>
<evidence type="ECO:0000313" key="5">
    <source>
        <dbReference type="Proteomes" id="UP000054477"/>
    </source>
</evidence>
<feature type="compositionally biased region" description="Basic residues" evidence="2">
    <location>
        <begin position="463"/>
        <end position="479"/>
    </location>
</feature>
<accession>A0A0C9XKK6</accession>
<protein>
    <recommendedName>
        <fullName evidence="3">Protein kinase domain-containing protein</fullName>
    </recommendedName>
</protein>
<dbReference type="PROSITE" id="PS00109">
    <property type="entry name" value="PROTEIN_KINASE_TYR"/>
    <property type="match status" value="1"/>
</dbReference>
<dbReference type="InterPro" id="IPR008266">
    <property type="entry name" value="Tyr_kinase_AS"/>
</dbReference>
<evidence type="ECO:0000313" key="4">
    <source>
        <dbReference type="EMBL" id="KIK02014.1"/>
    </source>
</evidence>
<evidence type="ECO:0000256" key="2">
    <source>
        <dbReference type="SAM" id="MobiDB-lite"/>
    </source>
</evidence>
<dbReference type="InterPro" id="IPR052396">
    <property type="entry name" value="Meiotic_Drive_Suppr_Kinase"/>
</dbReference>
<feature type="region of interest" description="Disordered" evidence="2">
    <location>
        <begin position="423"/>
        <end position="489"/>
    </location>
</feature>
<evidence type="ECO:0000256" key="1">
    <source>
        <dbReference type="PROSITE-ProRule" id="PRU10141"/>
    </source>
</evidence>
<dbReference type="EMBL" id="KN838598">
    <property type="protein sequence ID" value="KIK02014.1"/>
    <property type="molecule type" value="Genomic_DNA"/>
</dbReference>
<feature type="domain" description="Protein kinase" evidence="3">
    <location>
        <begin position="558"/>
        <end position="730"/>
    </location>
</feature>
<dbReference type="InterPro" id="IPR011009">
    <property type="entry name" value="Kinase-like_dom_sf"/>
</dbReference>
<dbReference type="Gene3D" id="1.10.510.10">
    <property type="entry name" value="Transferase(Phosphotransferase) domain 1"/>
    <property type="match status" value="1"/>
</dbReference>
<dbReference type="PROSITE" id="PS00107">
    <property type="entry name" value="PROTEIN_KINASE_ATP"/>
    <property type="match status" value="1"/>
</dbReference>
<feature type="compositionally biased region" description="Polar residues" evidence="2">
    <location>
        <begin position="285"/>
        <end position="306"/>
    </location>
</feature>
<keyword evidence="1" id="KW-0547">Nucleotide-binding</keyword>
<dbReference type="PANTHER" id="PTHR37171">
    <property type="entry name" value="SERINE/THREONINE-PROTEIN KINASE YRZF-RELATED"/>
    <property type="match status" value="1"/>
</dbReference>
<dbReference type="OrthoDB" id="2521594at2759"/>
<reference evidence="4 5" key="1">
    <citation type="submission" date="2014-04" db="EMBL/GenBank/DDBJ databases">
        <authorList>
            <consortium name="DOE Joint Genome Institute"/>
            <person name="Kuo A."/>
            <person name="Kohler A."/>
            <person name="Nagy L.G."/>
            <person name="Floudas D."/>
            <person name="Copeland A."/>
            <person name="Barry K.W."/>
            <person name="Cichocki N."/>
            <person name="Veneault-Fourrey C."/>
            <person name="LaButti K."/>
            <person name="Lindquist E.A."/>
            <person name="Lipzen A."/>
            <person name="Lundell T."/>
            <person name="Morin E."/>
            <person name="Murat C."/>
            <person name="Sun H."/>
            <person name="Tunlid A."/>
            <person name="Henrissat B."/>
            <person name="Grigoriev I.V."/>
            <person name="Hibbett D.S."/>
            <person name="Martin F."/>
            <person name="Nordberg H.P."/>
            <person name="Cantor M.N."/>
            <person name="Hua S.X."/>
        </authorList>
    </citation>
    <scope>NUCLEOTIDE SEQUENCE [LARGE SCALE GENOMIC DNA]</scope>
    <source>
        <strain evidence="4 5">LaAM-08-1</strain>
    </source>
</reference>
<dbReference type="Proteomes" id="UP000054477">
    <property type="component" value="Unassembled WGS sequence"/>
</dbReference>
<keyword evidence="5" id="KW-1185">Reference proteome</keyword>